<name>A0A2K1ZBB1_POPTR</name>
<dbReference type="NCBIfam" id="TIGR01640">
    <property type="entry name" value="F_box_assoc_1"/>
    <property type="match status" value="1"/>
</dbReference>
<feature type="domain" description="F-box associated beta-propeller type 1" evidence="1">
    <location>
        <begin position="64"/>
        <end position="325"/>
    </location>
</feature>
<organism evidence="2 3">
    <name type="scientific">Populus trichocarpa</name>
    <name type="common">Western balsam poplar</name>
    <name type="synonym">Populus balsamifera subsp. trichocarpa</name>
    <dbReference type="NCBI Taxonomy" id="3694"/>
    <lineage>
        <taxon>Eukaryota</taxon>
        <taxon>Viridiplantae</taxon>
        <taxon>Streptophyta</taxon>
        <taxon>Embryophyta</taxon>
        <taxon>Tracheophyta</taxon>
        <taxon>Spermatophyta</taxon>
        <taxon>Magnoliopsida</taxon>
        <taxon>eudicotyledons</taxon>
        <taxon>Gunneridae</taxon>
        <taxon>Pentapetalae</taxon>
        <taxon>rosids</taxon>
        <taxon>fabids</taxon>
        <taxon>Malpighiales</taxon>
        <taxon>Salicaceae</taxon>
        <taxon>Saliceae</taxon>
        <taxon>Populus</taxon>
    </lineage>
</organism>
<reference evidence="2 3" key="1">
    <citation type="journal article" date="2006" name="Science">
        <title>The genome of black cottonwood, Populus trichocarpa (Torr. &amp; Gray).</title>
        <authorList>
            <person name="Tuskan G.A."/>
            <person name="Difazio S."/>
            <person name="Jansson S."/>
            <person name="Bohlmann J."/>
            <person name="Grigoriev I."/>
            <person name="Hellsten U."/>
            <person name="Putnam N."/>
            <person name="Ralph S."/>
            <person name="Rombauts S."/>
            <person name="Salamov A."/>
            <person name="Schein J."/>
            <person name="Sterck L."/>
            <person name="Aerts A."/>
            <person name="Bhalerao R.R."/>
            <person name="Bhalerao R.P."/>
            <person name="Blaudez D."/>
            <person name="Boerjan W."/>
            <person name="Brun A."/>
            <person name="Brunner A."/>
            <person name="Busov V."/>
            <person name="Campbell M."/>
            <person name="Carlson J."/>
            <person name="Chalot M."/>
            <person name="Chapman J."/>
            <person name="Chen G.L."/>
            <person name="Cooper D."/>
            <person name="Coutinho P.M."/>
            <person name="Couturier J."/>
            <person name="Covert S."/>
            <person name="Cronk Q."/>
            <person name="Cunningham R."/>
            <person name="Davis J."/>
            <person name="Degroeve S."/>
            <person name="Dejardin A."/>
            <person name="Depamphilis C."/>
            <person name="Detter J."/>
            <person name="Dirks B."/>
            <person name="Dubchak I."/>
            <person name="Duplessis S."/>
            <person name="Ehlting J."/>
            <person name="Ellis B."/>
            <person name="Gendler K."/>
            <person name="Goodstein D."/>
            <person name="Gribskov M."/>
            <person name="Grimwood J."/>
            <person name="Groover A."/>
            <person name="Gunter L."/>
            <person name="Hamberger B."/>
            <person name="Heinze B."/>
            <person name="Helariutta Y."/>
            <person name="Henrissat B."/>
            <person name="Holligan D."/>
            <person name="Holt R."/>
            <person name="Huang W."/>
            <person name="Islam-Faridi N."/>
            <person name="Jones S."/>
            <person name="Jones-Rhoades M."/>
            <person name="Jorgensen R."/>
            <person name="Joshi C."/>
            <person name="Kangasjarvi J."/>
            <person name="Karlsson J."/>
            <person name="Kelleher C."/>
            <person name="Kirkpatrick R."/>
            <person name="Kirst M."/>
            <person name="Kohler A."/>
            <person name="Kalluri U."/>
            <person name="Larimer F."/>
            <person name="Leebens-Mack J."/>
            <person name="Leple J.C."/>
            <person name="Locascio P."/>
            <person name="Lou Y."/>
            <person name="Lucas S."/>
            <person name="Martin F."/>
            <person name="Montanini B."/>
            <person name="Napoli C."/>
            <person name="Nelson D.R."/>
            <person name="Nelson C."/>
            <person name="Nieminen K."/>
            <person name="Nilsson O."/>
            <person name="Pereda V."/>
            <person name="Peter G."/>
            <person name="Philippe R."/>
            <person name="Pilate G."/>
            <person name="Poliakov A."/>
            <person name="Razumovskaya J."/>
            <person name="Richardson P."/>
            <person name="Rinaldi C."/>
            <person name="Ritland K."/>
            <person name="Rouze P."/>
            <person name="Ryaboy D."/>
            <person name="Schmutz J."/>
            <person name="Schrader J."/>
            <person name="Segerman B."/>
            <person name="Shin H."/>
            <person name="Siddiqui A."/>
            <person name="Sterky F."/>
            <person name="Terry A."/>
            <person name="Tsai C.J."/>
            <person name="Uberbacher E."/>
            <person name="Unneberg P."/>
            <person name="Vahala J."/>
            <person name="Wall K."/>
            <person name="Wessler S."/>
            <person name="Yang G."/>
            <person name="Yin T."/>
            <person name="Douglas C."/>
            <person name="Marra M."/>
            <person name="Sandberg G."/>
            <person name="Van de Peer Y."/>
            <person name="Rokhsar D."/>
        </authorList>
    </citation>
    <scope>NUCLEOTIDE SEQUENCE [LARGE SCALE GENOMIC DNA]</scope>
    <source>
        <strain evidence="3">cv. Nisqually</strain>
    </source>
</reference>
<dbReference type="InterPro" id="IPR055290">
    <property type="entry name" value="At3g26010-like"/>
</dbReference>
<protein>
    <recommendedName>
        <fullName evidence="1">F-box associated beta-propeller type 1 domain-containing protein</fullName>
    </recommendedName>
</protein>
<dbReference type="Pfam" id="PF07734">
    <property type="entry name" value="FBA_1"/>
    <property type="match status" value="1"/>
</dbReference>
<dbReference type="InParanoid" id="A0A2K1ZBB1"/>
<gene>
    <name evidence="2" type="ORF">POPTR_008G038000</name>
</gene>
<dbReference type="AlphaFoldDB" id="A0A2K1ZBB1"/>
<dbReference type="STRING" id="3694.A0A2K1ZBB1"/>
<evidence type="ECO:0000259" key="1">
    <source>
        <dbReference type="Pfam" id="PF07734"/>
    </source>
</evidence>
<dbReference type="EMBL" id="CM009297">
    <property type="protein sequence ID" value="PNT22552.1"/>
    <property type="molecule type" value="Genomic_DNA"/>
</dbReference>
<keyword evidence="3" id="KW-1185">Reference proteome</keyword>
<dbReference type="InterPro" id="IPR006527">
    <property type="entry name" value="F-box-assoc_dom_typ1"/>
</dbReference>
<proteinExistence type="predicted"/>
<dbReference type="PANTHER" id="PTHR35546">
    <property type="entry name" value="F-BOX PROTEIN INTERACTION DOMAIN PROTEIN-RELATED"/>
    <property type="match status" value="1"/>
</dbReference>
<evidence type="ECO:0000313" key="3">
    <source>
        <dbReference type="Proteomes" id="UP000006729"/>
    </source>
</evidence>
<sequence>MESDHDFCLDIIFEILTRSSMETVEKCRLLSKECDKITYESTFTNHHSQRTNIISGFFIQSMIRNKFYSSFVSVDTLKPYPKLSLNFLPASIEIVTSTNQGLLLCQTHHRPQYYVCKPTTKQWQIIPNPKMRYQTLETSMIVIGSNPLHYKIVRFSEPKTRYQDKEFYRYHWVRCELFDSKTWKWKQLEEVKLPQTELLSRNTNVSVNGSLHWLTWKRNDIFAFHVNKESYSMFSLPLPVSEDNKSKDIALVRYKGKLAITSIGREDSFMELWVMENYDRKEWNKTHTVNIEALRRKEPYTRPVAFCNADIALMKEHDRCVTFFNITNGSTDRLSLEKNLNHGCFPFQSNFELSDLMGDSASKQVSDNTLL</sequence>
<evidence type="ECO:0000313" key="2">
    <source>
        <dbReference type="EMBL" id="PNT22552.1"/>
    </source>
</evidence>
<accession>A0A2K1ZBB1</accession>
<dbReference type="Proteomes" id="UP000006729">
    <property type="component" value="Chromosome 8"/>
</dbReference>
<dbReference type="PANTHER" id="PTHR35546:SF16">
    <property type="entry name" value="F-BOX ASSOCIATED UBIQUITINATION EFFECTOR FAMILY PROTEIN-RELATED"/>
    <property type="match status" value="1"/>
</dbReference>
<dbReference type="InterPro" id="IPR017451">
    <property type="entry name" value="F-box-assoc_interact_dom"/>
</dbReference>